<keyword evidence="3" id="KW-1185">Reference proteome</keyword>
<sequence>MSWTDLVVRLLADTKLYARLLGLLVLLMPVAVAVTALLIVLK</sequence>
<organism evidence="2 3">
    <name type="scientific">Actinomycetospora cinnamomea</name>
    <dbReference type="NCBI Taxonomy" id="663609"/>
    <lineage>
        <taxon>Bacteria</taxon>
        <taxon>Bacillati</taxon>
        <taxon>Actinomycetota</taxon>
        <taxon>Actinomycetes</taxon>
        <taxon>Pseudonocardiales</taxon>
        <taxon>Pseudonocardiaceae</taxon>
        <taxon>Actinomycetospora</taxon>
    </lineage>
</organism>
<dbReference type="AlphaFoldDB" id="A0A2U1F6P3"/>
<keyword evidence="1" id="KW-0812">Transmembrane</keyword>
<proteinExistence type="predicted"/>
<reference evidence="2 3" key="1">
    <citation type="submission" date="2018-04" db="EMBL/GenBank/DDBJ databases">
        <title>Genomic Encyclopedia of Type Strains, Phase IV (KMG-IV): sequencing the most valuable type-strain genomes for metagenomic binning, comparative biology and taxonomic classification.</title>
        <authorList>
            <person name="Goeker M."/>
        </authorList>
    </citation>
    <scope>NUCLEOTIDE SEQUENCE [LARGE SCALE GENOMIC DNA]</scope>
    <source>
        <strain evidence="2 3">DSM 45771</strain>
    </source>
</reference>
<name>A0A2U1F6P3_9PSEU</name>
<dbReference type="EMBL" id="QEKW01000010">
    <property type="protein sequence ID" value="PVZ07855.1"/>
    <property type="molecule type" value="Genomic_DNA"/>
</dbReference>
<gene>
    <name evidence="2" type="ORF">C8D89_1108</name>
</gene>
<comment type="caution">
    <text evidence="2">The sequence shown here is derived from an EMBL/GenBank/DDBJ whole genome shotgun (WGS) entry which is preliminary data.</text>
</comment>
<feature type="transmembrane region" description="Helical" evidence="1">
    <location>
        <begin position="20"/>
        <end position="41"/>
    </location>
</feature>
<accession>A0A2U1F6P3</accession>
<protein>
    <submittedName>
        <fullName evidence="2">Uncharacterized protein</fullName>
    </submittedName>
</protein>
<dbReference type="RefSeq" id="WP_279323394.1">
    <property type="nucleotide sequence ID" value="NZ_QEKW01000010.1"/>
</dbReference>
<evidence type="ECO:0000313" key="2">
    <source>
        <dbReference type="EMBL" id="PVZ07855.1"/>
    </source>
</evidence>
<evidence type="ECO:0000313" key="3">
    <source>
        <dbReference type="Proteomes" id="UP000245639"/>
    </source>
</evidence>
<keyword evidence="1" id="KW-1133">Transmembrane helix</keyword>
<keyword evidence="1" id="KW-0472">Membrane</keyword>
<dbReference type="Proteomes" id="UP000245639">
    <property type="component" value="Unassembled WGS sequence"/>
</dbReference>
<evidence type="ECO:0000256" key="1">
    <source>
        <dbReference type="SAM" id="Phobius"/>
    </source>
</evidence>